<keyword evidence="2" id="KW-0328">Glycosyltransferase</keyword>
<gene>
    <name evidence="5" type="ORF">MUN76_13005</name>
</gene>
<organism evidence="5 6">
    <name type="scientific">Leucobacter rhizosphaerae</name>
    <dbReference type="NCBI Taxonomy" id="2932245"/>
    <lineage>
        <taxon>Bacteria</taxon>
        <taxon>Bacillati</taxon>
        <taxon>Actinomycetota</taxon>
        <taxon>Actinomycetes</taxon>
        <taxon>Micrococcales</taxon>
        <taxon>Microbacteriaceae</taxon>
        <taxon>Leucobacter</taxon>
    </lineage>
</organism>
<dbReference type="EMBL" id="CP095043">
    <property type="protein sequence ID" value="UOQ59952.1"/>
    <property type="molecule type" value="Genomic_DNA"/>
</dbReference>
<keyword evidence="3" id="KW-0808">Transferase</keyword>
<dbReference type="SUPFAM" id="SSF53448">
    <property type="entry name" value="Nucleotide-diphospho-sugar transferases"/>
    <property type="match status" value="1"/>
</dbReference>
<keyword evidence="6" id="KW-1185">Reference proteome</keyword>
<evidence type="ECO:0000259" key="4">
    <source>
        <dbReference type="Pfam" id="PF00535"/>
    </source>
</evidence>
<dbReference type="InterPro" id="IPR001173">
    <property type="entry name" value="Glyco_trans_2-like"/>
</dbReference>
<dbReference type="InterPro" id="IPR039528">
    <property type="entry name" value="DPM1-like"/>
</dbReference>
<dbReference type="PANTHER" id="PTHR43398">
    <property type="entry name" value="DOLICHOL-PHOSPHATE MANNOSYLTRANSFERASE SUBUNIT 1"/>
    <property type="match status" value="1"/>
</dbReference>
<comment type="similarity">
    <text evidence="1">Belongs to the glycosyltransferase 2 family.</text>
</comment>
<reference evidence="5 6" key="1">
    <citation type="submission" date="2022-04" db="EMBL/GenBank/DDBJ databases">
        <title>Leucobacter sp. isolated from rhizosphere of onion.</title>
        <authorList>
            <person name="Won M."/>
            <person name="Lee C.-M."/>
            <person name="Woen H.-Y."/>
            <person name="Kwon S.-W."/>
        </authorList>
    </citation>
    <scope>NUCLEOTIDE SEQUENCE [LARGE SCALE GENOMIC DNA]</scope>
    <source>
        <strain evidence="5 6">H25R-14</strain>
    </source>
</reference>
<evidence type="ECO:0000256" key="3">
    <source>
        <dbReference type="ARBA" id="ARBA00022679"/>
    </source>
</evidence>
<dbReference type="InterPro" id="IPR029044">
    <property type="entry name" value="Nucleotide-diphossugar_trans"/>
</dbReference>
<sequence>MERGSGALVILPTYLERETLPAVVAGIREHLPDADILIIDDASPDGTGRIADELAAADPRIRVEHRAGKLGLGTAYLVGFRRAIAEGYRFAVEMDADGSHLPSELSGLLAAARNGAGLALGARWVPGGRIENWPRTRQTISRLGTAVARIALRSQLHDLTSGFRALRTEWLTRVDLDTLTTQGYGFQVELAWRLERIGCPIDEVPMTFVERAGGRSKMSVGIAAEALVNVLRWGWELRFGRRTSPERDSGPNP</sequence>
<dbReference type="PANTHER" id="PTHR43398:SF1">
    <property type="entry name" value="DOLICHOL-PHOSPHATE MANNOSYLTRANSFERASE SUBUNIT 1"/>
    <property type="match status" value="1"/>
</dbReference>
<dbReference type="CDD" id="cd06442">
    <property type="entry name" value="DPM1_like"/>
    <property type="match status" value="1"/>
</dbReference>
<dbReference type="Pfam" id="PF00535">
    <property type="entry name" value="Glycos_transf_2"/>
    <property type="match status" value="1"/>
</dbReference>
<protein>
    <submittedName>
        <fullName evidence="5">Polyprenol monophosphomannose synthase</fullName>
    </submittedName>
</protein>
<dbReference type="Gene3D" id="3.90.550.10">
    <property type="entry name" value="Spore Coat Polysaccharide Biosynthesis Protein SpsA, Chain A"/>
    <property type="match status" value="1"/>
</dbReference>
<dbReference type="Proteomes" id="UP000831775">
    <property type="component" value="Chromosome"/>
</dbReference>
<evidence type="ECO:0000313" key="6">
    <source>
        <dbReference type="Proteomes" id="UP000831775"/>
    </source>
</evidence>
<dbReference type="RefSeq" id="WP_244685231.1">
    <property type="nucleotide sequence ID" value="NZ_CP095043.1"/>
</dbReference>
<proteinExistence type="inferred from homology"/>
<name>A0ABY4FUK1_9MICO</name>
<accession>A0ABY4FUK1</accession>
<evidence type="ECO:0000256" key="2">
    <source>
        <dbReference type="ARBA" id="ARBA00022676"/>
    </source>
</evidence>
<evidence type="ECO:0000256" key="1">
    <source>
        <dbReference type="ARBA" id="ARBA00006739"/>
    </source>
</evidence>
<evidence type="ECO:0000313" key="5">
    <source>
        <dbReference type="EMBL" id="UOQ59952.1"/>
    </source>
</evidence>
<feature type="domain" description="Glycosyltransferase 2-like" evidence="4">
    <location>
        <begin position="9"/>
        <end position="171"/>
    </location>
</feature>